<dbReference type="Pfam" id="PF24739">
    <property type="entry name" value="DUF7690"/>
    <property type="match status" value="1"/>
</dbReference>
<dbReference type="EMBL" id="CP154834">
    <property type="protein sequence ID" value="XAO72626.1"/>
    <property type="molecule type" value="Genomic_DNA"/>
</dbReference>
<reference evidence="2 3" key="1">
    <citation type="submission" date="2024-04" db="EMBL/GenBank/DDBJ databases">
        <title>Genome sequencing and assembly of rice foliar adapted Chryseobacterium endophyticum OsEnb-ALM-A6.</title>
        <authorList>
            <person name="Kumar S."/>
            <person name="Javed M."/>
            <person name="Chouhan V."/>
            <person name="Charishma K."/>
            <person name="Patel A."/>
            <person name="Kumar M."/>
            <person name="Sahu K.P."/>
            <person name="Kumar A."/>
        </authorList>
    </citation>
    <scope>NUCLEOTIDE SEQUENCE [LARGE SCALE GENOMIC DNA]</scope>
    <source>
        <strain evidence="2 3">OsEnb-ALM-A6</strain>
    </source>
</reference>
<proteinExistence type="predicted"/>
<dbReference type="RefSeq" id="WP_345765392.1">
    <property type="nucleotide sequence ID" value="NZ_CP154834.1"/>
</dbReference>
<dbReference type="REBASE" id="832876">
    <property type="entry name" value="Cen6ORF12095P"/>
</dbReference>
<dbReference type="Proteomes" id="UP001463665">
    <property type="component" value="Chromosome"/>
</dbReference>
<protein>
    <recommendedName>
        <fullName evidence="1">DUF7690 domain-containing protein</fullName>
    </recommendedName>
</protein>
<dbReference type="InterPro" id="IPR056107">
    <property type="entry name" value="DUF7690"/>
</dbReference>
<evidence type="ECO:0000313" key="3">
    <source>
        <dbReference type="Proteomes" id="UP001463665"/>
    </source>
</evidence>
<evidence type="ECO:0000313" key="2">
    <source>
        <dbReference type="EMBL" id="XAO72626.1"/>
    </source>
</evidence>
<name>A0AAU6WJT3_9FLAO</name>
<keyword evidence="3" id="KW-1185">Reference proteome</keyword>
<evidence type="ECO:0000259" key="1">
    <source>
        <dbReference type="Pfam" id="PF24739"/>
    </source>
</evidence>
<dbReference type="AlphaFoldDB" id="A0AAU6WJT3"/>
<feature type="domain" description="DUF7690" evidence="1">
    <location>
        <begin position="1"/>
        <end position="89"/>
    </location>
</feature>
<organism evidence="2 3">
    <name type="scientific">Chryseobacterium endophyticum</name>
    <dbReference type="NCBI Taxonomy" id="1854762"/>
    <lineage>
        <taxon>Bacteria</taxon>
        <taxon>Pseudomonadati</taxon>
        <taxon>Bacteroidota</taxon>
        <taxon>Flavobacteriia</taxon>
        <taxon>Flavobacteriales</taxon>
        <taxon>Weeksellaceae</taxon>
        <taxon>Chryseobacterium group</taxon>
        <taxon>Chryseobacterium</taxon>
    </lineage>
</organism>
<sequence>MKPNELFKSQPLEFWANIKLLNQRLGYVNRKRKLNPDGGFMIPNVEQVKEVFEEENLNYNKIVDNNDKFTPFGKLIVDYMQYRSDVLTDFVHPNLMDKEEAKDVFYNLKKACDPQILLPLNKQTGEKKIMHI</sequence>
<gene>
    <name evidence="2" type="ORF">AAFP95_12085</name>
</gene>
<accession>A0AAU6WJT3</accession>